<dbReference type="PRINTS" id="PR01590">
    <property type="entry name" value="HTHFIS"/>
</dbReference>
<dbReference type="Gene3D" id="1.10.8.60">
    <property type="match status" value="1"/>
</dbReference>
<feature type="domain" description="Response regulatory" evidence="8">
    <location>
        <begin position="7"/>
        <end position="124"/>
    </location>
</feature>
<dbReference type="NCBIfam" id="TIGR02915">
    <property type="entry name" value="PEP_resp_reg"/>
    <property type="match status" value="1"/>
</dbReference>
<keyword evidence="1" id="KW-0547">Nucleotide-binding</keyword>
<dbReference type="EMBL" id="JABBFW010000002">
    <property type="protein sequence ID" value="NML14393.1"/>
    <property type="molecule type" value="Genomic_DNA"/>
</dbReference>
<dbReference type="InterPro" id="IPR025943">
    <property type="entry name" value="Sigma_54_int_dom_ATP-bd_2"/>
</dbReference>
<dbReference type="PROSITE" id="PS50110">
    <property type="entry name" value="RESPONSE_REGULATORY"/>
    <property type="match status" value="1"/>
</dbReference>
<dbReference type="RefSeq" id="WP_169159274.1">
    <property type="nucleotide sequence ID" value="NZ_JABBFW010000002.1"/>
</dbReference>
<accession>A0A848F7S2</accession>
<keyword evidence="4" id="KW-0238">DNA-binding</keyword>
<dbReference type="Pfam" id="PF00072">
    <property type="entry name" value="Response_reg"/>
    <property type="match status" value="1"/>
</dbReference>
<dbReference type="InterPro" id="IPR027417">
    <property type="entry name" value="P-loop_NTPase"/>
</dbReference>
<dbReference type="PROSITE" id="PS00676">
    <property type="entry name" value="SIGMA54_INTERACT_2"/>
    <property type="match status" value="1"/>
</dbReference>
<evidence type="ECO:0000256" key="3">
    <source>
        <dbReference type="ARBA" id="ARBA00023015"/>
    </source>
</evidence>
<dbReference type="InterPro" id="IPR014264">
    <property type="entry name" value="PEP-CTERM_resp_reg"/>
</dbReference>
<dbReference type="InterPro" id="IPR058031">
    <property type="entry name" value="AAA_lid_NorR"/>
</dbReference>
<feature type="modified residue" description="4-aspartylphosphate" evidence="6">
    <location>
        <position position="54"/>
    </location>
</feature>
<feature type="domain" description="Sigma-54 factor interaction" evidence="7">
    <location>
        <begin position="148"/>
        <end position="375"/>
    </location>
</feature>
<dbReference type="InterPro" id="IPR002197">
    <property type="entry name" value="HTH_Fis"/>
</dbReference>
<name>A0A848F7S2_9BURK</name>
<keyword evidence="2" id="KW-0067">ATP-binding</keyword>
<dbReference type="SUPFAM" id="SSF46689">
    <property type="entry name" value="Homeodomain-like"/>
    <property type="match status" value="1"/>
</dbReference>
<evidence type="ECO:0000256" key="4">
    <source>
        <dbReference type="ARBA" id="ARBA00023125"/>
    </source>
</evidence>
<dbReference type="GO" id="GO:0005524">
    <property type="term" value="F:ATP binding"/>
    <property type="evidence" value="ECO:0007669"/>
    <property type="project" value="UniProtKB-KW"/>
</dbReference>
<dbReference type="InterPro" id="IPR025944">
    <property type="entry name" value="Sigma_54_int_dom_CS"/>
</dbReference>
<dbReference type="Pfam" id="PF00158">
    <property type="entry name" value="Sigma54_activat"/>
    <property type="match status" value="1"/>
</dbReference>
<dbReference type="GO" id="GO:0043565">
    <property type="term" value="F:sequence-specific DNA binding"/>
    <property type="evidence" value="ECO:0007669"/>
    <property type="project" value="InterPro"/>
</dbReference>
<dbReference type="PROSITE" id="PS00675">
    <property type="entry name" value="SIGMA54_INTERACT_1"/>
    <property type="match status" value="1"/>
</dbReference>
<evidence type="ECO:0000313" key="9">
    <source>
        <dbReference type="EMBL" id="NML14393.1"/>
    </source>
</evidence>
<dbReference type="PROSITE" id="PS00688">
    <property type="entry name" value="SIGMA54_INTERACT_3"/>
    <property type="match status" value="1"/>
</dbReference>
<evidence type="ECO:0000256" key="5">
    <source>
        <dbReference type="ARBA" id="ARBA00023163"/>
    </source>
</evidence>
<evidence type="ECO:0000313" key="10">
    <source>
        <dbReference type="Proteomes" id="UP000574067"/>
    </source>
</evidence>
<evidence type="ECO:0000256" key="2">
    <source>
        <dbReference type="ARBA" id="ARBA00022840"/>
    </source>
</evidence>
<comment type="caution">
    <text evidence="9">The sequence shown here is derived from an EMBL/GenBank/DDBJ whole genome shotgun (WGS) entry which is preliminary data.</text>
</comment>
<dbReference type="InterPro" id="IPR011006">
    <property type="entry name" value="CheY-like_superfamily"/>
</dbReference>
<dbReference type="PROSITE" id="PS50045">
    <property type="entry name" value="SIGMA54_INTERACT_4"/>
    <property type="match status" value="1"/>
</dbReference>
<dbReference type="InterPro" id="IPR002078">
    <property type="entry name" value="Sigma_54_int"/>
</dbReference>
<reference evidence="9 10" key="1">
    <citation type="submission" date="2020-04" db="EMBL/GenBank/DDBJ databases">
        <title>Azohydromonas sp. isolated from soil.</title>
        <authorList>
            <person name="Dahal R.H."/>
        </authorList>
    </citation>
    <scope>NUCLEOTIDE SEQUENCE [LARGE SCALE GENOMIC DNA]</scope>
    <source>
        <strain evidence="9 10">G-1-1-14</strain>
    </source>
</reference>
<dbReference type="SUPFAM" id="SSF52540">
    <property type="entry name" value="P-loop containing nucleoside triphosphate hydrolases"/>
    <property type="match status" value="1"/>
</dbReference>
<keyword evidence="3" id="KW-0805">Transcription regulation</keyword>
<dbReference type="FunFam" id="3.40.50.300:FF:000006">
    <property type="entry name" value="DNA-binding transcriptional regulator NtrC"/>
    <property type="match status" value="1"/>
</dbReference>
<dbReference type="Pfam" id="PF25601">
    <property type="entry name" value="AAA_lid_14"/>
    <property type="match status" value="1"/>
</dbReference>
<dbReference type="Gene3D" id="1.10.10.60">
    <property type="entry name" value="Homeodomain-like"/>
    <property type="match status" value="1"/>
</dbReference>
<dbReference type="AlphaFoldDB" id="A0A848F7S2"/>
<keyword evidence="10" id="KW-1185">Reference proteome</keyword>
<dbReference type="Gene3D" id="3.40.50.2300">
    <property type="match status" value="1"/>
</dbReference>
<protein>
    <submittedName>
        <fullName evidence="9">PEP-CTERM-box response regulator transcription factor</fullName>
    </submittedName>
</protein>
<dbReference type="Proteomes" id="UP000574067">
    <property type="component" value="Unassembled WGS sequence"/>
</dbReference>
<evidence type="ECO:0000259" key="8">
    <source>
        <dbReference type="PROSITE" id="PS50110"/>
    </source>
</evidence>
<dbReference type="InterPro" id="IPR003593">
    <property type="entry name" value="AAA+_ATPase"/>
</dbReference>
<dbReference type="GO" id="GO:0006355">
    <property type="term" value="P:regulation of DNA-templated transcription"/>
    <property type="evidence" value="ECO:0007669"/>
    <property type="project" value="InterPro"/>
</dbReference>
<sequence>MTTTNPPLLIVEDDPALQKQIQWSLDRYASVEANDREAALRQCRRHRPAVATMDLGLPPDPDSVSEGFKLLEQLLELDPLIKVIVITGQNGRSNALRAIELGAYDFLEKPFDPDVLGLIVERAYKLYTLQAENTRLRTLNQGDATQGVITRDEGVLRICRTIEKVAPSSASVMLLGESGTGKEVLAQALHDASKRSGRFVAINCAAIPEALLESELFGFERGAFTGATKTTVGRIETAHGGTLLLDEIGDLPHPLQAKLLRFLQQRTIERIGGRQEIPIDTRIVCATHQDLQALIREGRFREDLYYRLSEIVVQIPPLRQRQGDAVLLAHAFLRRFNEEQRRALRFTSEALRAIEAHAWPGNVRELINVVRRAVIMADGQLVTLEDLGLSVTGGEPADDVDVLNLRTVRDRAERAAVVTALARSDGNLVKAAELLGVSRPTLYDLLNRLAIKVAR</sequence>
<dbReference type="GO" id="GO:0000160">
    <property type="term" value="P:phosphorelay signal transduction system"/>
    <property type="evidence" value="ECO:0007669"/>
    <property type="project" value="InterPro"/>
</dbReference>
<dbReference type="CDD" id="cd00009">
    <property type="entry name" value="AAA"/>
    <property type="match status" value="1"/>
</dbReference>
<evidence type="ECO:0000256" key="6">
    <source>
        <dbReference type="PROSITE-ProRule" id="PRU00169"/>
    </source>
</evidence>
<gene>
    <name evidence="9" type="primary">prsR</name>
    <name evidence="9" type="ORF">HHL10_05300</name>
</gene>
<dbReference type="Pfam" id="PF02954">
    <property type="entry name" value="HTH_8"/>
    <property type="match status" value="1"/>
</dbReference>
<dbReference type="Gene3D" id="3.40.50.300">
    <property type="entry name" value="P-loop containing nucleotide triphosphate hydrolases"/>
    <property type="match status" value="1"/>
</dbReference>
<dbReference type="SMART" id="SM00448">
    <property type="entry name" value="REC"/>
    <property type="match status" value="1"/>
</dbReference>
<evidence type="ECO:0000256" key="1">
    <source>
        <dbReference type="ARBA" id="ARBA00022741"/>
    </source>
</evidence>
<dbReference type="PANTHER" id="PTHR32071:SF113">
    <property type="entry name" value="ALGINATE BIOSYNTHESIS TRANSCRIPTIONAL REGULATORY PROTEIN ALGB"/>
    <property type="match status" value="1"/>
</dbReference>
<proteinExistence type="predicted"/>
<dbReference type="InterPro" id="IPR009057">
    <property type="entry name" value="Homeodomain-like_sf"/>
</dbReference>
<dbReference type="SUPFAM" id="SSF52172">
    <property type="entry name" value="CheY-like"/>
    <property type="match status" value="1"/>
</dbReference>
<organism evidence="9 10">
    <name type="scientific">Azohydromonas caseinilytica</name>
    <dbReference type="NCBI Taxonomy" id="2728836"/>
    <lineage>
        <taxon>Bacteria</taxon>
        <taxon>Pseudomonadati</taxon>
        <taxon>Pseudomonadota</taxon>
        <taxon>Betaproteobacteria</taxon>
        <taxon>Burkholderiales</taxon>
        <taxon>Sphaerotilaceae</taxon>
        <taxon>Azohydromonas</taxon>
    </lineage>
</organism>
<keyword evidence="6" id="KW-0597">Phosphoprotein</keyword>
<dbReference type="InterPro" id="IPR025662">
    <property type="entry name" value="Sigma_54_int_dom_ATP-bd_1"/>
</dbReference>
<keyword evidence="5" id="KW-0804">Transcription</keyword>
<dbReference type="PANTHER" id="PTHR32071">
    <property type="entry name" value="TRANSCRIPTIONAL REGULATORY PROTEIN"/>
    <property type="match status" value="1"/>
</dbReference>
<evidence type="ECO:0000259" key="7">
    <source>
        <dbReference type="PROSITE" id="PS50045"/>
    </source>
</evidence>
<dbReference type="SMART" id="SM00382">
    <property type="entry name" value="AAA"/>
    <property type="match status" value="1"/>
</dbReference>
<dbReference type="InterPro" id="IPR001789">
    <property type="entry name" value="Sig_transdc_resp-reg_receiver"/>
</dbReference>